<name>A0ABW5R003_9BACL</name>
<sequence>MADKKRDIKVNFGDLPVGMEEDVEFSEEFADEDDIEAQERAAKANARAMNRGKR</sequence>
<evidence type="ECO:0000313" key="2">
    <source>
        <dbReference type="Proteomes" id="UP001597493"/>
    </source>
</evidence>
<keyword evidence="2" id="KW-1185">Reference proteome</keyword>
<gene>
    <name evidence="1" type="ORF">ACFSW5_15560</name>
</gene>
<organism evidence="1 2">
    <name type="scientific">Paenibacillus thailandensis</name>
    <dbReference type="NCBI Taxonomy" id="393250"/>
    <lineage>
        <taxon>Bacteria</taxon>
        <taxon>Bacillati</taxon>
        <taxon>Bacillota</taxon>
        <taxon>Bacilli</taxon>
        <taxon>Bacillales</taxon>
        <taxon>Paenibacillaceae</taxon>
        <taxon>Paenibacillus</taxon>
    </lineage>
</organism>
<dbReference type="EMBL" id="JBHUMY010000016">
    <property type="protein sequence ID" value="MFD2661670.1"/>
    <property type="molecule type" value="Genomic_DNA"/>
</dbReference>
<accession>A0ABW5R003</accession>
<proteinExistence type="predicted"/>
<protein>
    <submittedName>
        <fullName evidence="1">YfhD family protein</fullName>
    </submittedName>
</protein>
<dbReference type="Pfam" id="PF14151">
    <property type="entry name" value="YfhD"/>
    <property type="match status" value="1"/>
</dbReference>
<dbReference type="Proteomes" id="UP001597493">
    <property type="component" value="Unassembled WGS sequence"/>
</dbReference>
<comment type="caution">
    <text evidence="1">The sequence shown here is derived from an EMBL/GenBank/DDBJ whole genome shotgun (WGS) entry which is preliminary data.</text>
</comment>
<reference evidence="2" key="1">
    <citation type="journal article" date="2019" name="Int. J. Syst. Evol. Microbiol.">
        <title>The Global Catalogue of Microorganisms (GCM) 10K type strain sequencing project: providing services to taxonomists for standard genome sequencing and annotation.</title>
        <authorList>
            <consortium name="The Broad Institute Genomics Platform"/>
            <consortium name="The Broad Institute Genome Sequencing Center for Infectious Disease"/>
            <person name="Wu L."/>
            <person name="Ma J."/>
        </authorList>
    </citation>
    <scope>NUCLEOTIDE SEQUENCE [LARGE SCALE GENOMIC DNA]</scope>
    <source>
        <strain evidence="2">TISTR 1827</strain>
    </source>
</reference>
<evidence type="ECO:0000313" key="1">
    <source>
        <dbReference type="EMBL" id="MFD2661670.1"/>
    </source>
</evidence>
<dbReference type="InterPro" id="IPR025435">
    <property type="entry name" value="YfhD-like"/>
</dbReference>
<dbReference type="RefSeq" id="WP_379274822.1">
    <property type="nucleotide sequence ID" value="NZ_JBHUGT010000012.1"/>
</dbReference>